<keyword evidence="1" id="KW-0805">Transcription regulation</keyword>
<feature type="compositionally biased region" description="Basic residues" evidence="4">
    <location>
        <begin position="111"/>
        <end position="122"/>
    </location>
</feature>
<dbReference type="AlphaFoldDB" id="A0A8H5AHT8"/>
<dbReference type="EMBL" id="JAAFOW010000558">
    <property type="protein sequence ID" value="KAF5265499.1"/>
    <property type="molecule type" value="Genomic_DNA"/>
</dbReference>
<dbReference type="InterPro" id="IPR002112">
    <property type="entry name" value="Leuzip_Jun"/>
</dbReference>
<comment type="caution">
    <text evidence="6">The sequence shown here is derived from an EMBL/GenBank/DDBJ whole genome shotgun (WGS) entry which is preliminary data.</text>
</comment>
<dbReference type="PROSITE" id="PS00036">
    <property type="entry name" value="BZIP_BASIC"/>
    <property type="match status" value="1"/>
</dbReference>
<organism evidence="6 7">
    <name type="scientific">Fusarium oxysporum</name>
    <name type="common">Fusarium vascular wilt</name>
    <dbReference type="NCBI Taxonomy" id="5507"/>
    <lineage>
        <taxon>Eukaryota</taxon>
        <taxon>Fungi</taxon>
        <taxon>Dikarya</taxon>
        <taxon>Ascomycota</taxon>
        <taxon>Pezizomycotina</taxon>
        <taxon>Sordariomycetes</taxon>
        <taxon>Hypocreomycetidae</taxon>
        <taxon>Hypocreales</taxon>
        <taxon>Nectriaceae</taxon>
        <taxon>Fusarium</taxon>
        <taxon>Fusarium oxysporum species complex</taxon>
    </lineage>
</organism>
<keyword evidence="3" id="KW-0804">Transcription</keyword>
<dbReference type="Proteomes" id="UP000558688">
    <property type="component" value="Unassembled WGS sequence"/>
</dbReference>
<feature type="domain" description="BZIP" evidence="5">
    <location>
        <begin position="101"/>
        <end position="157"/>
    </location>
</feature>
<dbReference type="GO" id="GO:0003677">
    <property type="term" value="F:DNA binding"/>
    <property type="evidence" value="ECO:0007669"/>
    <property type="project" value="UniProtKB-KW"/>
</dbReference>
<feature type="region of interest" description="Disordered" evidence="4">
    <location>
        <begin position="79"/>
        <end position="129"/>
    </location>
</feature>
<name>A0A8H5AHT8_FUSOX</name>
<accession>A0A8H5AHT8</accession>
<dbReference type="PROSITE" id="PS50217">
    <property type="entry name" value="BZIP"/>
    <property type="match status" value="1"/>
</dbReference>
<dbReference type="InterPro" id="IPR046347">
    <property type="entry name" value="bZIP_sf"/>
</dbReference>
<reference evidence="6" key="1">
    <citation type="submission" date="2020-02" db="EMBL/GenBank/DDBJ databases">
        <title>Identification and distribution of gene clusters putatively required for synthesis of sphingolipid metabolism inhibitors in phylogenetically diverse species of the filamentous fungus Fusarium.</title>
        <authorList>
            <person name="Kim H.-S."/>
            <person name="Busman M."/>
            <person name="Brown D.W."/>
            <person name="Divon H."/>
            <person name="Uhlig S."/>
            <person name="Proctor R.H."/>
        </authorList>
    </citation>
    <scope>NUCLEOTIDE SEQUENCE [LARGE SCALE GENOMIC DNA]</scope>
    <source>
        <strain evidence="6">NRRL 39464</strain>
    </source>
</reference>
<keyword evidence="2" id="KW-0238">DNA-binding</keyword>
<dbReference type="CDD" id="cd14687">
    <property type="entry name" value="bZIP_ATF2"/>
    <property type="match status" value="1"/>
</dbReference>
<dbReference type="Gene3D" id="1.20.5.170">
    <property type="match status" value="1"/>
</dbReference>
<evidence type="ECO:0000256" key="4">
    <source>
        <dbReference type="SAM" id="MobiDB-lite"/>
    </source>
</evidence>
<proteinExistence type="predicted"/>
<evidence type="ECO:0000259" key="5">
    <source>
        <dbReference type="PROSITE" id="PS50217"/>
    </source>
</evidence>
<protein>
    <recommendedName>
        <fullName evidence="5">BZIP domain-containing protein</fullName>
    </recommendedName>
</protein>
<evidence type="ECO:0000313" key="6">
    <source>
        <dbReference type="EMBL" id="KAF5265499.1"/>
    </source>
</evidence>
<evidence type="ECO:0000256" key="2">
    <source>
        <dbReference type="ARBA" id="ARBA00023125"/>
    </source>
</evidence>
<evidence type="ECO:0000313" key="7">
    <source>
        <dbReference type="Proteomes" id="UP000558688"/>
    </source>
</evidence>
<dbReference type="InterPro" id="IPR004827">
    <property type="entry name" value="bZIP"/>
</dbReference>
<dbReference type="GO" id="GO:0003700">
    <property type="term" value="F:DNA-binding transcription factor activity"/>
    <property type="evidence" value="ECO:0007669"/>
    <property type="project" value="InterPro"/>
</dbReference>
<sequence>MPTSLTSSLDHWNDPYPAATLTAIPSVFQKPFLKTPHQLGIPSPTLTVKKEEHDIPLETAKLIQQREEEVLAVQTDLAVPHGDHGSEHSGQQGKSHSQHAKERNRIAAGKSRAKNREHRLRVQSKEQELEQTNHDLSNCVANLTREVQELKMKLLQHTDCDCSLIHDYLAAEAQRYICGLSKQSQLEAIPPHAACN</sequence>
<gene>
    <name evidence="6" type="ORF">FOXYS1_3687</name>
</gene>
<evidence type="ECO:0000256" key="1">
    <source>
        <dbReference type="ARBA" id="ARBA00023015"/>
    </source>
</evidence>
<dbReference type="SUPFAM" id="SSF57959">
    <property type="entry name" value="Leucine zipper domain"/>
    <property type="match status" value="1"/>
</dbReference>
<dbReference type="PRINTS" id="PR00043">
    <property type="entry name" value="LEUZIPPRJUN"/>
</dbReference>
<dbReference type="SMART" id="SM00338">
    <property type="entry name" value="BRLZ"/>
    <property type="match status" value="1"/>
</dbReference>
<evidence type="ECO:0000256" key="3">
    <source>
        <dbReference type="ARBA" id="ARBA00023163"/>
    </source>
</evidence>